<feature type="transmembrane region" description="Helical" evidence="6">
    <location>
        <begin position="347"/>
        <end position="370"/>
    </location>
</feature>
<accession>A0AAP0X4I7</accession>
<evidence type="ECO:0008006" key="9">
    <source>
        <dbReference type="Google" id="ProtNLM"/>
    </source>
</evidence>
<dbReference type="PANTHER" id="PTHR14255:SF31">
    <property type="entry name" value="SULFITE EXPORTER TAUE_SAFE FAMILY PROTEIN 3-LIKE"/>
    <property type="match status" value="1"/>
</dbReference>
<dbReference type="PANTHER" id="PTHR14255">
    <property type="entry name" value="CEREBLON"/>
    <property type="match status" value="1"/>
</dbReference>
<feature type="transmembrane region" description="Helical" evidence="6">
    <location>
        <begin position="408"/>
        <end position="433"/>
    </location>
</feature>
<feature type="transmembrane region" description="Helical" evidence="6">
    <location>
        <begin position="63"/>
        <end position="93"/>
    </location>
</feature>
<dbReference type="Proteomes" id="UP001415857">
    <property type="component" value="Unassembled WGS sequence"/>
</dbReference>
<dbReference type="GO" id="GO:0031464">
    <property type="term" value="C:Cul4A-RING E3 ubiquitin ligase complex"/>
    <property type="evidence" value="ECO:0007669"/>
    <property type="project" value="TreeGrafter"/>
</dbReference>
<keyword evidence="3 6" id="KW-0812">Transmembrane</keyword>
<keyword evidence="4 6" id="KW-1133">Transmembrane helix</keyword>
<feature type="transmembrane region" description="Helical" evidence="6">
    <location>
        <begin position="309"/>
        <end position="335"/>
    </location>
</feature>
<reference evidence="7 8" key="1">
    <citation type="journal article" date="2024" name="Plant J.">
        <title>Genome sequences and population genomics reveal climatic adaptation and genomic divergence between two closely related sweetgum species.</title>
        <authorList>
            <person name="Xu W.Q."/>
            <person name="Ren C.Q."/>
            <person name="Zhang X.Y."/>
            <person name="Comes H.P."/>
            <person name="Liu X.H."/>
            <person name="Li Y.G."/>
            <person name="Kettle C.J."/>
            <person name="Jalonen R."/>
            <person name="Gaisberger H."/>
            <person name="Ma Y.Z."/>
            <person name="Qiu Y.X."/>
        </authorList>
    </citation>
    <scope>NUCLEOTIDE SEQUENCE [LARGE SCALE GENOMIC DNA]</scope>
    <source>
        <strain evidence="7">Hangzhou</strain>
    </source>
</reference>
<organism evidence="7 8">
    <name type="scientific">Liquidambar formosana</name>
    <name type="common">Formosan gum</name>
    <dbReference type="NCBI Taxonomy" id="63359"/>
    <lineage>
        <taxon>Eukaryota</taxon>
        <taxon>Viridiplantae</taxon>
        <taxon>Streptophyta</taxon>
        <taxon>Embryophyta</taxon>
        <taxon>Tracheophyta</taxon>
        <taxon>Spermatophyta</taxon>
        <taxon>Magnoliopsida</taxon>
        <taxon>eudicotyledons</taxon>
        <taxon>Gunneridae</taxon>
        <taxon>Pentapetalae</taxon>
        <taxon>Saxifragales</taxon>
        <taxon>Altingiaceae</taxon>
        <taxon>Liquidambar</taxon>
    </lineage>
</organism>
<evidence type="ECO:0000313" key="8">
    <source>
        <dbReference type="Proteomes" id="UP001415857"/>
    </source>
</evidence>
<evidence type="ECO:0000256" key="4">
    <source>
        <dbReference type="ARBA" id="ARBA00022989"/>
    </source>
</evidence>
<evidence type="ECO:0000256" key="6">
    <source>
        <dbReference type="SAM" id="Phobius"/>
    </source>
</evidence>
<dbReference type="EMBL" id="JBBPBK010000005">
    <property type="protein sequence ID" value="KAK9285188.1"/>
    <property type="molecule type" value="Genomic_DNA"/>
</dbReference>
<evidence type="ECO:0000313" key="7">
    <source>
        <dbReference type="EMBL" id="KAK9285188.1"/>
    </source>
</evidence>
<feature type="transmembrane region" description="Helical" evidence="6">
    <location>
        <begin position="130"/>
        <end position="153"/>
    </location>
</feature>
<sequence>MLSGVGSAERLLKAIEPGNLSEKETEQGFVVRLVNFLWQSGSGTYHHVWPEMEFGWKMVVGSIIGFFGAALGSVGGVGGGGIFVPMLTLIIGFDPKSSTAISKCMIMGAAGSTVYYNLRLRHPTLDMPIIDYDLALLFQPMLMLGISIGVAFNVIFADWMVTVLLIILFLGTSTKALFKGIDTWKKESMMKREAAKLLESESKPVDGSGADYKPLPSGPAPLLDDEVPLIYNIYWKELALLMYVWVAFLIVQIVKTYATTCSTKYWVLNSLQVPIAASVTLYEAICLYKGTRVIASKGKEITNWKVHQIFLYCCCGIVAGMVGGLLGLGGGFILGPLFLELGIPPQVASATSTFAMTFSSSMSVVQYYLLNRFPVPYAAYFVLVATIAAFTGQHILRKIIALLGRASIIIFILALTIFVSAISLGGVGIANMVEKLENQEYMGFESLCYES</sequence>
<feature type="transmembrane region" description="Helical" evidence="6">
    <location>
        <begin position="377"/>
        <end position="396"/>
    </location>
</feature>
<dbReference type="GO" id="GO:0016020">
    <property type="term" value="C:membrane"/>
    <property type="evidence" value="ECO:0007669"/>
    <property type="project" value="UniProtKB-SubCell"/>
</dbReference>
<comment type="subcellular location">
    <subcellularLocation>
        <location evidence="1">Membrane</location>
        <topology evidence="1">Multi-pass membrane protein</topology>
    </subcellularLocation>
</comment>
<evidence type="ECO:0000256" key="5">
    <source>
        <dbReference type="ARBA" id="ARBA00023136"/>
    </source>
</evidence>
<keyword evidence="8" id="KW-1185">Reference proteome</keyword>
<dbReference type="GO" id="GO:0016567">
    <property type="term" value="P:protein ubiquitination"/>
    <property type="evidence" value="ECO:0007669"/>
    <property type="project" value="TreeGrafter"/>
</dbReference>
<protein>
    <recommendedName>
        <fullName evidence="9">Sulfite exporter TauE/SafE family protein</fullName>
    </recommendedName>
</protein>
<comment type="similarity">
    <text evidence="2">Belongs to the 4-toluene sulfonate uptake permease (TSUP) (TC 2.A.102) family.</text>
</comment>
<gene>
    <name evidence="7" type="ORF">L1049_024375</name>
</gene>
<dbReference type="Pfam" id="PF01925">
    <property type="entry name" value="TauE"/>
    <property type="match status" value="2"/>
</dbReference>
<keyword evidence="5 6" id="KW-0472">Membrane</keyword>
<proteinExistence type="inferred from homology"/>
<dbReference type="InterPro" id="IPR002781">
    <property type="entry name" value="TM_pro_TauE-like"/>
</dbReference>
<dbReference type="AlphaFoldDB" id="A0AAP0X4I7"/>
<feature type="transmembrane region" description="Helical" evidence="6">
    <location>
        <begin position="238"/>
        <end position="254"/>
    </location>
</feature>
<feature type="transmembrane region" description="Helical" evidence="6">
    <location>
        <begin position="99"/>
        <end position="118"/>
    </location>
</feature>
<name>A0AAP0X4I7_LIQFO</name>
<evidence type="ECO:0000256" key="2">
    <source>
        <dbReference type="ARBA" id="ARBA00009142"/>
    </source>
</evidence>
<comment type="caution">
    <text evidence="7">The sequence shown here is derived from an EMBL/GenBank/DDBJ whole genome shotgun (WGS) entry which is preliminary data.</text>
</comment>
<feature type="transmembrane region" description="Helical" evidence="6">
    <location>
        <begin position="266"/>
        <end position="288"/>
    </location>
</feature>
<evidence type="ECO:0000256" key="1">
    <source>
        <dbReference type="ARBA" id="ARBA00004141"/>
    </source>
</evidence>
<feature type="transmembrane region" description="Helical" evidence="6">
    <location>
        <begin position="159"/>
        <end position="178"/>
    </location>
</feature>
<evidence type="ECO:0000256" key="3">
    <source>
        <dbReference type="ARBA" id="ARBA00022692"/>
    </source>
</evidence>